<dbReference type="InterPro" id="IPR009057">
    <property type="entry name" value="Homeodomain-like_sf"/>
</dbReference>
<dbReference type="GO" id="GO:0005634">
    <property type="term" value="C:nucleus"/>
    <property type="evidence" value="ECO:0007669"/>
    <property type="project" value="UniProtKB-SubCell"/>
</dbReference>
<dbReference type="EMBL" id="BGPR01053270">
    <property type="protein sequence ID" value="GBO30081.1"/>
    <property type="molecule type" value="Genomic_DNA"/>
</dbReference>
<dbReference type="OrthoDB" id="361972at2759"/>
<protein>
    <recommendedName>
        <fullName evidence="4">HTH psq-type domain-containing protein</fullName>
    </recommendedName>
</protein>
<reference evidence="2 3" key="1">
    <citation type="journal article" date="2019" name="Sci. Rep.">
        <title>Orb-weaving spider Araneus ventricosus genome elucidates the spidroin gene catalogue.</title>
        <authorList>
            <person name="Kono N."/>
            <person name="Nakamura H."/>
            <person name="Ohtoshi R."/>
            <person name="Moran D.A.P."/>
            <person name="Shinohara A."/>
            <person name="Yoshida Y."/>
            <person name="Fujiwara M."/>
            <person name="Mori M."/>
            <person name="Tomita M."/>
            <person name="Arakawa K."/>
        </authorList>
    </citation>
    <scope>NUCLEOTIDE SEQUENCE [LARGE SCALE GENOMIC DNA]</scope>
</reference>
<comment type="subcellular location">
    <subcellularLocation>
        <location evidence="1">Nucleus</location>
    </subcellularLocation>
</comment>
<comment type="caution">
    <text evidence="2">The sequence shown here is derived from an EMBL/GenBank/DDBJ whole genome shotgun (WGS) entry which is preliminary data.</text>
</comment>
<dbReference type="AlphaFoldDB" id="A0A4Y2VZL4"/>
<name>A0A4Y2VZL4_ARAVE</name>
<accession>A0A4Y2VZL4</accession>
<organism evidence="2 3">
    <name type="scientific">Araneus ventricosus</name>
    <name type="common">Orbweaver spider</name>
    <name type="synonym">Epeira ventricosa</name>
    <dbReference type="NCBI Taxonomy" id="182803"/>
    <lineage>
        <taxon>Eukaryota</taxon>
        <taxon>Metazoa</taxon>
        <taxon>Ecdysozoa</taxon>
        <taxon>Arthropoda</taxon>
        <taxon>Chelicerata</taxon>
        <taxon>Arachnida</taxon>
        <taxon>Araneae</taxon>
        <taxon>Araneomorphae</taxon>
        <taxon>Entelegynae</taxon>
        <taxon>Araneoidea</taxon>
        <taxon>Araneidae</taxon>
        <taxon>Araneus</taxon>
    </lineage>
</organism>
<evidence type="ECO:0000256" key="1">
    <source>
        <dbReference type="ARBA" id="ARBA00004123"/>
    </source>
</evidence>
<proteinExistence type="predicted"/>
<keyword evidence="3" id="KW-1185">Reference proteome</keyword>
<sequence>MSYLFLPPSPPCGKFQSVVPLCRKFHSYPRQSAFCLSIGYFLSDSEALALPKCRTFIYAMKPTKRKRVLFTVEQKFQIVSKTKAGEISTKLSKEFGFGVSRVGDVRRDSENIKKFYEVSNGKSAKLRKNM</sequence>
<evidence type="ECO:0000313" key="2">
    <source>
        <dbReference type="EMBL" id="GBO30081.1"/>
    </source>
</evidence>
<evidence type="ECO:0000313" key="3">
    <source>
        <dbReference type="Proteomes" id="UP000499080"/>
    </source>
</evidence>
<evidence type="ECO:0008006" key="4">
    <source>
        <dbReference type="Google" id="ProtNLM"/>
    </source>
</evidence>
<dbReference type="SUPFAM" id="SSF46689">
    <property type="entry name" value="Homeodomain-like"/>
    <property type="match status" value="1"/>
</dbReference>
<dbReference type="Proteomes" id="UP000499080">
    <property type="component" value="Unassembled WGS sequence"/>
</dbReference>
<gene>
    <name evidence="2" type="ORF">AVEN_3113_1</name>
</gene>